<comment type="caution">
    <text evidence="3">The sequence shown here is derived from an EMBL/GenBank/DDBJ whole genome shotgun (WGS) entry which is preliminary data.</text>
</comment>
<proteinExistence type="predicted"/>
<keyword evidence="2" id="KW-0472">Membrane</keyword>
<evidence type="ECO:0000256" key="1">
    <source>
        <dbReference type="SAM" id="MobiDB-lite"/>
    </source>
</evidence>
<sequence length="127" mass="14758">MNFKQRVLIPILVGGIVFVIFGIFSPVAGVGCGLGVAVFIMFILWWKRREELSIEDEYIKKALPAVLDKVEKEQEEPIKNLEKETQEEKVNDQIRSRREISVGKHRRERRIKGGVLQKQEQEETNRP</sequence>
<dbReference type="AlphaFoldDB" id="X1CD72"/>
<protein>
    <submittedName>
        <fullName evidence="3">Uncharacterized protein</fullName>
    </submittedName>
</protein>
<feature type="transmembrane region" description="Helical" evidence="2">
    <location>
        <begin position="7"/>
        <end position="24"/>
    </location>
</feature>
<dbReference type="PROSITE" id="PS51257">
    <property type="entry name" value="PROKAR_LIPOPROTEIN"/>
    <property type="match status" value="1"/>
</dbReference>
<feature type="compositionally biased region" description="Basic and acidic residues" evidence="1">
    <location>
        <begin position="74"/>
        <end position="102"/>
    </location>
</feature>
<feature type="transmembrane region" description="Helical" evidence="2">
    <location>
        <begin position="30"/>
        <end position="46"/>
    </location>
</feature>
<evidence type="ECO:0000313" key="3">
    <source>
        <dbReference type="EMBL" id="GAH05532.1"/>
    </source>
</evidence>
<keyword evidence="2" id="KW-0812">Transmembrane</keyword>
<evidence type="ECO:0000256" key="2">
    <source>
        <dbReference type="SAM" id="Phobius"/>
    </source>
</evidence>
<gene>
    <name evidence="3" type="ORF">S01H4_62206</name>
</gene>
<feature type="region of interest" description="Disordered" evidence="1">
    <location>
        <begin position="74"/>
        <end position="127"/>
    </location>
</feature>
<dbReference type="EMBL" id="BART01037069">
    <property type="protein sequence ID" value="GAH05532.1"/>
    <property type="molecule type" value="Genomic_DNA"/>
</dbReference>
<keyword evidence="2" id="KW-1133">Transmembrane helix</keyword>
<feature type="compositionally biased region" description="Basic residues" evidence="1">
    <location>
        <begin position="103"/>
        <end position="112"/>
    </location>
</feature>
<accession>X1CD72</accession>
<name>X1CD72_9ZZZZ</name>
<reference evidence="3" key="1">
    <citation type="journal article" date="2014" name="Front. Microbiol.">
        <title>High frequency of phylogenetically diverse reductive dehalogenase-homologous genes in deep subseafloor sedimentary metagenomes.</title>
        <authorList>
            <person name="Kawai M."/>
            <person name="Futagami T."/>
            <person name="Toyoda A."/>
            <person name="Takaki Y."/>
            <person name="Nishi S."/>
            <person name="Hori S."/>
            <person name="Arai W."/>
            <person name="Tsubouchi T."/>
            <person name="Morono Y."/>
            <person name="Uchiyama I."/>
            <person name="Ito T."/>
            <person name="Fujiyama A."/>
            <person name="Inagaki F."/>
            <person name="Takami H."/>
        </authorList>
    </citation>
    <scope>NUCLEOTIDE SEQUENCE</scope>
    <source>
        <strain evidence="3">Expedition CK06-06</strain>
    </source>
</reference>
<organism evidence="3">
    <name type="scientific">marine sediment metagenome</name>
    <dbReference type="NCBI Taxonomy" id="412755"/>
    <lineage>
        <taxon>unclassified sequences</taxon>
        <taxon>metagenomes</taxon>
        <taxon>ecological metagenomes</taxon>
    </lineage>
</organism>